<protein>
    <recommendedName>
        <fullName evidence="8">Rhodopsin domain-containing protein</fullName>
    </recommendedName>
</protein>
<dbReference type="Pfam" id="PF20684">
    <property type="entry name" value="Fung_rhodopsin"/>
    <property type="match status" value="1"/>
</dbReference>
<dbReference type="GO" id="GO:0016020">
    <property type="term" value="C:membrane"/>
    <property type="evidence" value="ECO:0007669"/>
    <property type="project" value="UniProtKB-SubCell"/>
</dbReference>
<feature type="transmembrane region" description="Helical" evidence="7">
    <location>
        <begin position="168"/>
        <end position="192"/>
    </location>
</feature>
<evidence type="ECO:0000256" key="7">
    <source>
        <dbReference type="SAM" id="Phobius"/>
    </source>
</evidence>
<evidence type="ECO:0000313" key="9">
    <source>
        <dbReference type="EMBL" id="KAG7289233.1"/>
    </source>
</evidence>
<feature type="domain" description="Rhodopsin" evidence="8">
    <location>
        <begin position="36"/>
        <end position="268"/>
    </location>
</feature>
<proteinExistence type="inferred from homology"/>
<feature type="region of interest" description="Disordered" evidence="6">
    <location>
        <begin position="282"/>
        <end position="342"/>
    </location>
</feature>
<evidence type="ECO:0000256" key="3">
    <source>
        <dbReference type="ARBA" id="ARBA00022989"/>
    </source>
</evidence>
<dbReference type="EMBL" id="JAHCVI010000002">
    <property type="protein sequence ID" value="KAG7289233.1"/>
    <property type="molecule type" value="Genomic_DNA"/>
</dbReference>
<comment type="caution">
    <text evidence="9">The sequence shown here is derived from an EMBL/GenBank/DDBJ whole genome shotgun (WGS) entry which is preliminary data.</text>
</comment>
<comment type="subcellular location">
    <subcellularLocation>
        <location evidence="1">Membrane</location>
        <topology evidence="1">Multi-pass membrane protein</topology>
    </subcellularLocation>
</comment>
<feature type="compositionally biased region" description="Basic and acidic residues" evidence="6">
    <location>
        <begin position="326"/>
        <end position="342"/>
    </location>
</feature>
<evidence type="ECO:0000256" key="6">
    <source>
        <dbReference type="SAM" id="MobiDB-lite"/>
    </source>
</evidence>
<keyword evidence="4 7" id="KW-0472">Membrane</keyword>
<organism evidence="9 10">
    <name type="scientific">Staphylotrichum longicolle</name>
    <dbReference type="NCBI Taxonomy" id="669026"/>
    <lineage>
        <taxon>Eukaryota</taxon>
        <taxon>Fungi</taxon>
        <taxon>Dikarya</taxon>
        <taxon>Ascomycota</taxon>
        <taxon>Pezizomycotina</taxon>
        <taxon>Sordariomycetes</taxon>
        <taxon>Sordariomycetidae</taxon>
        <taxon>Sordariales</taxon>
        <taxon>Chaetomiaceae</taxon>
        <taxon>Staphylotrichum</taxon>
    </lineage>
</organism>
<keyword evidence="10" id="KW-1185">Reference proteome</keyword>
<dbReference type="AlphaFoldDB" id="A0AAD4I1P2"/>
<evidence type="ECO:0000256" key="4">
    <source>
        <dbReference type="ARBA" id="ARBA00023136"/>
    </source>
</evidence>
<evidence type="ECO:0000256" key="5">
    <source>
        <dbReference type="ARBA" id="ARBA00038359"/>
    </source>
</evidence>
<evidence type="ECO:0000256" key="2">
    <source>
        <dbReference type="ARBA" id="ARBA00022692"/>
    </source>
</evidence>
<feature type="region of interest" description="Disordered" evidence="6">
    <location>
        <begin position="400"/>
        <end position="421"/>
    </location>
</feature>
<keyword evidence="3 7" id="KW-1133">Transmembrane helix</keyword>
<evidence type="ECO:0000259" key="8">
    <source>
        <dbReference type="Pfam" id="PF20684"/>
    </source>
</evidence>
<feature type="compositionally biased region" description="Basic and acidic residues" evidence="6">
    <location>
        <begin position="407"/>
        <end position="421"/>
    </location>
</feature>
<gene>
    <name evidence="9" type="ORF">NEMBOFW57_005598</name>
</gene>
<dbReference type="PANTHER" id="PTHR33048">
    <property type="entry name" value="PTH11-LIKE INTEGRAL MEMBRANE PROTEIN (AFU_ORTHOLOGUE AFUA_5G11245)"/>
    <property type="match status" value="1"/>
</dbReference>
<reference evidence="9" key="1">
    <citation type="submission" date="2023-02" db="EMBL/GenBank/DDBJ databases">
        <authorList>
            <person name="Palmer J.M."/>
        </authorList>
    </citation>
    <scope>NUCLEOTIDE SEQUENCE</scope>
    <source>
        <strain evidence="9">FW57</strain>
    </source>
</reference>
<accession>A0AAD4I1P2</accession>
<feature type="compositionally biased region" description="Polar residues" evidence="6">
    <location>
        <begin position="282"/>
        <end position="298"/>
    </location>
</feature>
<dbReference type="InterPro" id="IPR049326">
    <property type="entry name" value="Rhodopsin_dom_fungi"/>
</dbReference>
<name>A0AAD4I1P2_9PEZI</name>
<keyword evidence="2 7" id="KW-0812">Transmembrane</keyword>
<evidence type="ECO:0000256" key="1">
    <source>
        <dbReference type="ARBA" id="ARBA00004141"/>
    </source>
</evidence>
<sequence length="421" mass="45760">MAYPSPNPALDGESRKTEIIVILSVACTLSTLAVVLRCYSRGVILRSFGMDDAMIILTIASAVAIGLEAKYGLGRHAWTMPEEQYTPYMKSFYSSIIVYNIAVCLTKISILLQYRRIFNNTKLRKFILVGLCFLICWGITLCFLLPLTCIPVAAFWDPTVEGFCLDNTTIWYVMAGVNVFTDFAVFTMPIPVISSLQLPTRQKAMLLIVFTLGIFPCAVSIYRIKTLSAVNDSKDPSWDNVDAATFSFLELSVGVIAVCLPTLRPILVHAMPRLFGSLLRSSNGRTGSNGPSGGNASRTPFGRSGRERADSTARASLFKTGGSTLRESESTEGLRDGVEGMTRSRIDRDIEFGELESPGSPGYTVTVVAGWEPKSISELVGESGNRPGIKTTTVVTQKVTFAGDGSESGRRSGDKNSDDGR</sequence>
<feature type="transmembrane region" description="Helical" evidence="7">
    <location>
        <begin position="204"/>
        <end position="224"/>
    </location>
</feature>
<feature type="transmembrane region" description="Helical" evidence="7">
    <location>
        <begin position="244"/>
        <end position="263"/>
    </location>
</feature>
<dbReference type="InterPro" id="IPR052337">
    <property type="entry name" value="SAT4-like"/>
</dbReference>
<comment type="similarity">
    <text evidence="5">Belongs to the SAT4 family.</text>
</comment>
<feature type="transmembrane region" description="Helical" evidence="7">
    <location>
        <begin position="126"/>
        <end position="156"/>
    </location>
</feature>
<feature type="transmembrane region" description="Helical" evidence="7">
    <location>
        <begin position="92"/>
        <end position="114"/>
    </location>
</feature>
<dbReference type="Proteomes" id="UP001197093">
    <property type="component" value="Unassembled WGS sequence"/>
</dbReference>
<evidence type="ECO:0000313" key="10">
    <source>
        <dbReference type="Proteomes" id="UP001197093"/>
    </source>
</evidence>
<feature type="transmembrane region" description="Helical" evidence="7">
    <location>
        <begin position="20"/>
        <end position="40"/>
    </location>
</feature>
<dbReference type="PANTHER" id="PTHR33048:SF47">
    <property type="entry name" value="INTEGRAL MEMBRANE PROTEIN-RELATED"/>
    <property type="match status" value="1"/>
</dbReference>
<feature type="transmembrane region" description="Helical" evidence="7">
    <location>
        <begin position="52"/>
        <end position="72"/>
    </location>
</feature>